<evidence type="ECO:0000313" key="3">
    <source>
        <dbReference type="Proteomes" id="UP001141552"/>
    </source>
</evidence>
<dbReference type="EMBL" id="JAKUCV010005826">
    <property type="protein sequence ID" value="KAJ4829703.1"/>
    <property type="molecule type" value="Genomic_DNA"/>
</dbReference>
<dbReference type="Proteomes" id="UP001141552">
    <property type="component" value="Unassembled WGS sequence"/>
</dbReference>
<dbReference type="AlphaFoldDB" id="A0A9Q0FDW0"/>
<feature type="compositionally biased region" description="Low complexity" evidence="1">
    <location>
        <begin position="24"/>
        <end position="35"/>
    </location>
</feature>
<keyword evidence="3" id="KW-1185">Reference proteome</keyword>
<gene>
    <name evidence="2" type="ORF">Tsubulata_048937</name>
</gene>
<organism evidence="2 3">
    <name type="scientific">Turnera subulata</name>
    <dbReference type="NCBI Taxonomy" id="218843"/>
    <lineage>
        <taxon>Eukaryota</taxon>
        <taxon>Viridiplantae</taxon>
        <taxon>Streptophyta</taxon>
        <taxon>Embryophyta</taxon>
        <taxon>Tracheophyta</taxon>
        <taxon>Spermatophyta</taxon>
        <taxon>Magnoliopsida</taxon>
        <taxon>eudicotyledons</taxon>
        <taxon>Gunneridae</taxon>
        <taxon>Pentapetalae</taxon>
        <taxon>rosids</taxon>
        <taxon>fabids</taxon>
        <taxon>Malpighiales</taxon>
        <taxon>Passifloraceae</taxon>
        <taxon>Turnera</taxon>
    </lineage>
</organism>
<comment type="caution">
    <text evidence="2">The sequence shown here is derived from an EMBL/GenBank/DDBJ whole genome shotgun (WGS) entry which is preliminary data.</text>
</comment>
<reference evidence="2" key="1">
    <citation type="submission" date="2022-02" db="EMBL/GenBank/DDBJ databases">
        <authorList>
            <person name="Henning P.M."/>
            <person name="McCubbin A.G."/>
            <person name="Shore J.S."/>
        </authorList>
    </citation>
    <scope>NUCLEOTIDE SEQUENCE</scope>
    <source>
        <strain evidence="2">F60SS</strain>
        <tissue evidence="2">Leaves</tissue>
    </source>
</reference>
<reference evidence="2" key="2">
    <citation type="journal article" date="2023" name="Plants (Basel)">
        <title>Annotation of the Turnera subulata (Passifloraceae) Draft Genome Reveals the S-Locus Evolved after the Divergence of Turneroideae from Passifloroideae in a Stepwise Manner.</title>
        <authorList>
            <person name="Henning P.M."/>
            <person name="Roalson E.H."/>
            <person name="Mir W."/>
            <person name="McCubbin A.G."/>
            <person name="Shore J.S."/>
        </authorList>
    </citation>
    <scope>NUCLEOTIDE SEQUENCE</scope>
    <source>
        <strain evidence="2">F60SS</strain>
    </source>
</reference>
<accession>A0A9Q0FDW0</accession>
<feature type="region of interest" description="Disordered" evidence="1">
    <location>
        <begin position="14"/>
        <end position="35"/>
    </location>
</feature>
<sequence length="76" mass="8471">MEGPPQFITVHYRSGGASTSCKDNGGTSTSSASTNTPAIKGIAWVREKYRETYTETVESRERGFRLWRLGSWSNKP</sequence>
<protein>
    <submittedName>
        <fullName evidence="2">Uncharacterized protein</fullName>
    </submittedName>
</protein>
<name>A0A9Q0FDW0_9ROSI</name>
<evidence type="ECO:0000313" key="2">
    <source>
        <dbReference type="EMBL" id="KAJ4829703.1"/>
    </source>
</evidence>
<proteinExistence type="predicted"/>
<evidence type="ECO:0000256" key="1">
    <source>
        <dbReference type="SAM" id="MobiDB-lite"/>
    </source>
</evidence>